<dbReference type="InterPro" id="IPR051609">
    <property type="entry name" value="NmrA/Isoflavone_reductase-like"/>
</dbReference>
<evidence type="ECO:0000256" key="2">
    <source>
        <dbReference type="ARBA" id="ARBA00023002"/>
    </source>
</evidence>
<keyword evidence="1" id="KW-0521">NADP</keyword>
<proteinExistence type="predicted"/>
<sequence length="311" mass="34872">MLVLVAGVTGNIGQLLVPALLERGHQVRGLGRSPDKLSAKTNHSLESFVASTAYYDIPALEKACQNVDAVVCAYNGSPELVLEGQLLLYRAAERAGVQHFVPASFAYDWRSLNLAQQDSYDPIITFYNHLQLTTSSTSPHLTFVLIGVLAEVLFGTTGHNYFTTKQHGPWDPESKKMEIWGDEDRKWNWTSERDVARFISGILSLPAATIKGKQFWNVSSGVDSLVNIARVYGETRHRETEVVHMGSVDELRQKAYEAKNKGKRGTFWEYIGWFYNLHTVDGTWLLGELDNDLIGVEAEGLKEWLERNPEA</sequence>
<feature type="domain" description="NmrA-like" evidence="3">
    <location>
        <begin position="2"/>
        <end position="235"/>
    </location>
</feature>
<dbReference type="PANTHER" id="PTHR47706:SF9">
    <property type="entry name" value="NMRA-LIKE DOMAIN-CONTAINING PROTEIN-RELATED"/>
    <property type="match status" value="1"/>
</dbReference>
<organism evidence="4 5">
    <name type="scientific">Paraphoma chrysanthemicola</name>
    <dbReference type="NCBI Taxonomy" id="798071"/>
    <lineage>
        <taxon>Eukaryota</taxon>
        <taxon>Fungi</taxon>
        <taxon>Dikarya</taxon>
        <taxon>Ascomycota</taxon>
        <taxon>Pezizomycotina</taxon>
        <taxon>Dothideomycetes</taxon>
        <taxon>Pleosporomycetidae</taxon>
        <taxon>Pleosporales</taxon>
        <taxon>Pleosporineae</taxon>
        <taxon>Phaeosphaeriaceae</taxon>
        <taxon>Paraphoma</taxon>
    </lineage>
</organism>
<dbReference type="SUPFAM" id="SSF51735">
    <property type="entry name" value="NAD(P)-binding Rossmann-fold domains"/>
    <property type="match status" value="1"/>
</dbReference>
<reference evidence="4" key="1">
    <citation type="journal article" date="2021" name="Nat. Commun.">
        <title>Genetic determinants of endophytism in the Arabidopsis root mycobiome.</title>
        <authorList>
            <person name="Mesny F."/>
            <person name="Miyauchi S."/>
            <person name="Thiergart T."/>
            <person name="Pickel B."/>
            <person name="Atanasova L."/>
            <person name="Karlsson M."/>
            <person name="Huettel B."/>
            <person name="Barry K.W."/>
            <person name="Haridas S."/>
            <person name="Chen C."/>
            <person name="Bauer D."/>
            <person name="Andreopoulos W."/>
            <person name="Pangilinan J."/>
            <person name="LaButti K."/>
            <person name="Riley R."/>
            <person name="Lipzen A."/>
            <person name="Clum A."/>
            <person name="Drula E."/>
            <person name="Henrissat B."/>
            <person name="Kohler A."/>
            <person name="Grigoriev I.V."/>
            <person name="Martin F.M."/>
            <person name="Hacquard S."/>
        </authorList>
    </citation>
    <scope>NUCLEOTIDE SEQUENCE</scope>
    <source>
        <strain evidence="4">MPI-SDFR-AT-0120</strain>
    </source>
</reference>
<evidence type="ECO:0000259" key="3">
    <source>
        <dbReference type="Pfam" id="PF05368"/>
    </source>
</evidence>
<comment type="caution">
    <text evidence="4">The sequence shown here is derived from an EMBL/GenBank/DDBJ whole genome shotgun (WGS) entry which is preliminary data.</text>
</comment>
<name>A0A8K0R2R4_9PLEO</name>
<evidence type="ECO:0000313" key="4">
    <source>
        <dbReference type="EMBL" id="KAH7084370.1"/>
    </source>
</evidence>
<dbReference type="Proteomes" id="UP000813461">
    <property type="component" value="Unassembled WGS sequence"/>
</dbReference>
<dbReference type="InterPro" id="IPR008030">
    <property type="entry name" value="NmrA-like"/>
</dbReference>
<accession>A0A8K0R2R4</accession>
<dbReference type="Pfam" id="PF05368">
    <property type="entry name" value="NmrA"/>
    <property type="match status" value="1"/>
</dbReference>
<keyword evidence="5" id="KW-1185">Reference proteome</keyword>
<gene>
    <name evidence="4" type="ORF">FB567DRAFT_80549</name>
</gene>
<dbReference type="GO" id="GO:0016491">
    <property type="term" value="F:oxidoreductase activity"/>
    <property type="evidence" value="ECO:0007669"/>
    <property type="project" value="UniProtKB-KW"/>
</dbReference>
<dbReference type="PANTHER" id="PTHR47706">
    <property type="entry name" value="NMRA-LIKE FAMILY PROTEIN"/>
    <property type="match status" value="1"/>
</dbReference>
<evidence type="ECO:0000313" key="5">
    <source>
        <dbReference type="Proteomes" id="UP000813461"/>
    </source>
</evidence>
<dbReference type="AlphaFoldDB" id="A0A8K0R2R4"/>
<dbReference type="OrthoDB" id="419598at2759"/>
<protein>
    <recommendedName>
        <fullName evidence="3">NmrA-like domain-containing protein</fullName>
    </recommendedName>
</protein>
<keyword evidence="2" id="KW-0560">Oxidoreductase</keyword>
<dbReference type="Gene3D" id="3.40.50.720">
    <property type="entry name" value="NAD(P)-binding Rossmann-like Domain"/>
    <property type="match status" value="1"/>
</dbReference>
<dbReference type="InterPro" id="IPR036291">
    <property type="entry name" value="NAD(P)-bd_dom_sf"/>
</dbReference>
<evidence type="ECO:0000256" key="1">
    <source>
        <dbReference type="ARBA" id="ARBA00022857"/>
    </source>
</evidence>
<dbReference type="EMBL" id="JAGMVJ010000012">
    <property type="protein sequence ID" value="KAH7084370.1"/>
    <property type="molecule type" value="Genomic_DNA"/>
</dbReference>